<evidence type="ECO:0000313" key="1">
    <source>
        <dbReference type="EMBL" id="GLT17019.1"/>
    </source>
</evidence>
<keyword evidence="2" id="KW-1185">Reference proteome</keyword>
<dbReference type="RefSeq" id="WP_284190941.1">
    <property type="nucleotide sequence ID" value="NZ_BSPW01000018.1"/>
</dbReference>
<name>A0ABQ6EVK1_9VIBR</name>
<comment type="caution">
    <text evidence="1">The sequence shown here is derived from an EMBL/GenBank/DDBJ whole genome shotgun (WGS) entry which is preliminary data.</text>
</comment>
<accession>A0ABQ6EVK1</accession>
<protein>
    <submittedName>
        <fullName evidence="1">Uncharacterized protein</fullName>
    </submittedName>
</protein>
<dbReference type="Proteomes" id="UP001157138">
    <property type="component" value="Unassembled WGS sequence"/>
</dbReference>
<proteinExistence type="predicted"/>
<organism evidence="1 2">
    <name type="scientific">Vibrio zhanjiangensis</name>
    <dbReference type="NCBI Taxonomy" id="1046128"/>
    <lineage>
        <taxon>Bacteria</taxon>
        <taxon>Pseudomonadati</taxon>
        <taxon>Pseudomonadota</taxon>
        <taxon>Gammaproteobacteria</taxon>
        <taxon>Vibrionales</taxon>
        <taxon>Vibrionaceae</taxon>
        <taxon>Vibrio</taxon>
    </lineage>
</organism>
<evidence type="ECO:0000313" key="2">
    <source>
        <dbReference type="Proteomes" id="UP001157138"/>
    </source>
</evidence>
<gene>
    <name evidence="1" type="ORF">GCM10007938_07960</name>
</gene>
<dbReference type="EMBL" id="BSPW01000018">
    <property type="protein sequence ID" value="GLT17019.1"/>
    <property type="molecule type" value="Genomic_DNA"/>
</dbReference>
<reference evidence="2" key="1">
    <citation type="journal article" date="2019" name="Int. J. Syst. Evol. Microbiol.">
        <title>The Global Catalogue of Microorganisms (GCM) 10K type strain sequencing project: providing services to taxonomists for standard genome sequencing and annotation.</title>
        <authorList>
            <consortium name="The Broad Institute Genomics Platform"/>
            <consortium name="The Broad Institute Genome Sequencing Center for Infectious Disease"/>
            <person name="Wu L."/>
            <person name="Ma J."/>
        </authorList>
    </citation>
    <scope>NUCLEOTIDE SEQUENCE [LARGE SCALE GENOMIC DNA]</scope>
    <source>
        <strain evidence="2">NBRC 108723</strain>
    </source>
</reference>
<sequence length="63" mass="7217">MNVLIQFDESGEYKDGAWKRPVSYRKGEVHSVSPLSAIVLIEQQKAHIYNKNTDEPLDDLDEV</sequence>